<feature type="region of interest" description="Disordered" evidence="7">
    <location>
        <begin position="452"/>
        <end position="496"/>
    </location>
</feature>
<keyword evidence="12" id="KW-1185">Reference proteome</keyword>
<dbReference type="GO" id="GO:0016798">
    <property type="term" value="F:hydrolase activity, acting on glycosyl bonds"/>
    <property type="evidence" value="ECO:0007669"/>
    <property type="project" value="UniProtKB-KW"/>
</dbReference>
<proteinExistence type="inferred from homology"/>
<dbReference type="EMBL" id="PVTI01000019">
    <property type="protein sequence ID" value="PRY56331.1"/>
    <property type="molecule type" value="Genomic_DNA"/>
</dbReference>
<evidence type="ECO:0000259" key="9">
    <source>
        <dbReference type="Pfam" id="PF01408"/>
    </source>
</evidence>
<evidence type="ECO:0000256" key="1">
    <source>
        <dbReference type="ARBA" id="ARBA00001911"/>
    </source>
</evidence>
<name>A0A2T0UEF3_9MICO</name>
<feature type="compositionally biased region" description="Polar residues" evidence="7">
    <location>
        <begin position="485"/>
        <end position="496"/>
    </location>
</feature>
<dbReference type="Pfam" id="PF21252">
    <property type="entry name" value="Glyco_hydro_109_C"/>
    <property type="match status" value="1"/>
</dbReference>
<evidence type="ECO:0000256" key="5">
    <source>
        <dbReference type="ARBA" id="ARBA00023027"/>
    </source>
</evidence>
<evidence type="ECO:0000256" key="8">
    <source>
        <dbReference type="SAM" id="SignalP"/>
    </source>
</evidence>
<dbReference type="OrthoDB" id="179913at2"/>
<dbReference type="GO" id="GO:0000166">
    <property type="term" value="F:nucleotide binding"/>
    <property type="evidence" value="ECO:0007669"/>
    <property type="project" value="InterPro"/>
</dbReference>
<dbReference type="InterPro" id="IPR000683">
    <property type="entry name" value="Gfo/Idh/MocA-like_OxRdtase_N"/>
</dbReference>
<dbReference type="Gene3D" id="3.40.50.720">
    <property type="entry name" value="NAD(P)-binding Rossmann-like Domain"/>
    <property type="match status" value="1"/>
</dbReference>
<dbReference type="PANTHER" id="PTHR43818">
    <property type="entry name" value="BCDNA.GH03377"/>
    <property type="match status" value="1"/>
</dbReference>
<evidence type="ECO:0000256" key="7">
    <source>
        <dbReference type="SAM" id="MobiDB-lite"/>
    </source>
</evidence>
<dbReference type="InterPro" id="IPR006311">
    <property type="entry name" value="TAT_signal"/>
</dbReference>
<keyword evidence="4" id="KW-0378">Hydrolase</keyword>
<dbReference type="Proteomes" id="UP000237822">
    <property type="component" value="Unassembled WGS sequence"/>
</dbReference>
<dbReference type="Pfam" id="PF01408">
    <property type="entry name" value="GFO_IDH_MocA"/>
    <property type="match status" value="1"/>
</dbReference>
<evidence type="ECO:0000256" key="6">
    <source>
        <dbReference type="ARBA" id="ARBA00023295"/>
    </source>
</evidence>
<keyword evidence="5" id="KW-0520">NAD</keyword>
<feature type="domain" description="Glycosyl hydrolase 109 C-terminal" evidence="10">
    <location>
        <begin position="200"/>
        <end position="372"/>
    </location>
</feature>
<keyword evidence="8" id="KW-0732">Signal</keyword>
<gene>
    <name evidence="11" type="ORF">BCF74_11948</name>
</gene>
<evidence type="ECO:0000256" key="4">
    <source>
        <dbReference type="ARBA" id="ARBA00022801"/>
    </source>
</evidence>
<comment type="cofactor">
    <cofactor evidence="1">
        <name>NAD(+)</name>
        <dbReference type="ChEBI" id="CHEBI:57540"/>
    </cofactor>
</comment>
<dbReference type="Gene3D" id="3.30.360.10">
    <property type="entry name" value="Dihydrodipicolinate Reductase, domain 2"/>
    <property type="match status" value="1"/>
</dbReference>
<dbReference type="PROSITE" id="PS51318">
    <property type="entry name" value="TAT"/>
    <property type="match status" value="1"/>
</dbReference>
<keyword evidence="6" id="KW-0326">Glycosidase</keyword>
<evidence type="ECO:0000259" key="10">
    <source>
        <dbReference type="Pfam" id="PF21252"/>
    </source>
</evidence>
<reference evidence="11 12" key="1">
    <citation type="submission" date="2018-03" db="EMBL/GenBank/DDBJ databases">
        <title>Genomic Encyclopedia of Archaeal and Bacterial Type Strains, Phase II (KMG-II): from individual species to whole genera.</title>
        <authorList>
            <person name="Goeker M."/>
        </authorList>
    </citation>
    <scope>NUCLEOTIDE SEQUENCE [LARGE SCALE GENOMIC DNA]</scope>
    <source>
        <strain evidence="11 12">ATCC BAA-1496</strain>
    </source>
</reference>
<organism evidence="11 12">
    <name type="scientific">Knoellia remsis</name>
    <dbReference type="NCBI Taxonomy" id="407159"/>
    <lineage>
        <taxon>Bacteria</taxon>
        <taxon>Bacillati</taxon>
        <taxon>Actinomycetota</taxon>
        <taxon>Actinomycetes</taxon>
        <taxon>Micrococcales</taxon>
        <taxon>Intrasporangiaceae</taxon>
        <taxon>Knoellia</taxon>
    </lineage>
</organism>
<dbReference type="RefSeq" id="WP_106298152.1">
    <property type="nucleotide sequence ID" value="NZ_PVTI01000019.1"/>
</dbReference>
<dbReference type="AlphaFoldDB" id="A0A2T0UEF3"/>
<dbReference type="PANTHER" id="PTHR43818:SF1">
    <property type="entry name" value="GLYCOSYL HYDROLASE FAMILY 109 PROTEIN"/>
    <property type="match status" value="1"/>
</dbReference>
<feature type="chain" id="PRO_5015753112" description="Glycosyl hydrolase family 109 protein" evidence="8">
    <location>
        <begin position="32"/>
        <end position="496"/>
    </location>
</feature>
<accession>A0A2T0UEF3</accession>
<feature type="signal peptide" evidence="8">
    <location>
        <begin position="1"/>
        <end position="31"/>
    </location>
</feature>
<protein>
    <recommendedName>
        <fullName evidence="3">Glycosyl hydrolase family 109 protein</fullName>
    </recommendedName>
</protein>
<dbReference type="InterPro" id="IPR049303">
    <property type="entry name" value="Glyco_hydro_109_C"/>
</dbReference>
<comment type="similarity">
    <text evidence="2">Belongs to the Gfo/Idh/MocA family. Glycosyl hydrolase 109 subfamily.</text>
</comment>
<evidence type="ECO:0000256" key="2">
    <source>
        <dbReference type="ARBA" id="ARBA00009329"/>
    </source>
</evidence>
<evidence type="ECO:0000313" key="11">
    <source>
        <dbReference type="EMBL" id="PRY56331.1"/>
    </source>
</evidence>
<dbReference type="SUPFAM" id="SSF51735">
    <property type="entry name" value="NAD(P)-binding Rossmann-fold domains"/>
    <property type="match status" value="1"/>
</dbReference>
<dbReference type="InterPro" id="IPR036291">
    <property type="entry name" value="NAD(P)-bd_dom_sf"/>
</dbReference>
<evidence type="ECO:0000313" key="12">
    <source>
        <dbReference type="Proteomes" id="UP000237822"/>
    </source>
</evidence>
<feature type="domain" description="Gfo/Idh/MocA-like oxidoreductase N-terminal" evidence="9">
    <location>
        <begin position="64"/>
        <end position="188"/>
    </location>
</feature>
<sequence length="496" mass="54301">MSEHFQPTRRALLGGTLAAGAVGLAGSPAAAAEAVVDTSTGRAPAAAKGRRTMIGVPYEVHETVRIAVVGLGNRGTGMTSGWAAVPGARVTAVCDIRGERAERVADRVAAAGRPRPATLSGANGYSQMLERDDIDFVYVATPWEFHYSQGRAALLSGRHVGIELPIATELKQLWDLVDTSEKTRKHLFLMENCSYGRNELAMLKMAHDGVFGEVTNGHGGYLHDLRALLFSDTYYTDAWRRLWHTRSIASFYPMHGLAPIAAAMDVNRGDRFATLRATSTEAKGLADYRERFVPRSHPSWRETYINGDLVTCLIETERGRIIRAEHDVSSPRPYSRINSLAGDRGIMEDYVGGDPTGARIYVEPDHTNHAWRGFKPYRDEYDHWLWKKVGDDAAANGGHGGMDYVLQWRVVQQMRTGQVPDIDVYDSAAWCSPVPLSVASLEKGGRPVAVPDFTRGAWSRPRAGLDSEETDMPPTPDAPVAATKLDSTPTSQRLAS</sequence>
<evidence type="ECO:0000256" key="3">
    <source>
        <dbReference type="ARBA" id="ARBA00016631"/>
    </source>
</evidence>
<dbReference type="InterPro" id="IPR050463">
    <property type="entry name" value="Gfo/Idh/MocA_oxidrdct_glycsds"/>
</dbReference>
<comment type="caution">
    <text evidence="11">The sequence shown here is derived from an EMBL/GenBank/DDBJ whole genome shotgun (WGS) entry which is preliminary data.</text>
</comment>